<dbReference type="STRING" id="1448318.A0A319EKZ5"/>
<dbReference type="VEuPathDB" id="FungiDB:BO78DRAFT_359359"/>
<proteinExistence type="predicted"/>
<keyword evidence="3" id="KW-1185">Reference proteome</keyword>
<organism evidence="2 3">
    <name type="scientific">Aspergillus sclerotiicarbonarius (strain CBS 121057 / IBT 28362)</name>
    <dbReference type="NCBI Taxonomy" id="1448318"/>
    <lineage>
        <taxon>Eukaryota</taxon>
        <taxon>Fungi</taxon>
        <taxon>Dikarya</taxon>
        <taxon>Ascomycota</taxon>
        <taxon>Pezizomycotina</taxon>
        <taxon>Eurotiomycetes</taxon>
        <taxon>Eurotiomycetidae</taxon>
        <taxon>Eurotiales</taxon>
        <taxon>Aspergillaceae</taxon>
        <taxon>Aspergillus</taxon>
        <taxon>Aspergillus subgen. Circumdati</taxon>
    </lineage>
</organism>
<protein>
    <submittedName>
        <fullName evidence="2">Uncharacterized protein</fullName>
    </submittedName>
</protein>
<name>A0A319EKZ5_ASPSB</name>
<feature type="compositionally biased region" description="Acidic residues" evidence="1">
    <location>
        <begin position="129"/>
        <end position="143"/>
    </location>
</feature>
<reference evidence="2 3" key="1">
    <citation type="submission" date="2018-02" db="EMBL/GenBank/DDBJ databases">
        <title>The genomes of Aspergillus section Nigri reveals drivers in fungal speciation.</title>
        <authorList>
            <consortium name="DOE Joint Genome Institute"/>
            <person name="Vesth T.C."/>
            <person name="Nybo J."/>
            <person name="Theobald S."/>
            <person name="Brandl J."/>
            <person name="Frisvad J.C."/>
            <person name="Nielsen K.F."/>
            <person name="Lyhne E.K."/>
            <person name="Kogle M.E."/>
            <person name="Kuo A."/>
            <person name="Riley R."/>
            <person name="Clum A."/>
            <person name="Nolan M."/>
            <person name="Lipzen A."/>
            <person name="Salamov A."/>
            <person name="Henrissat B."/>
            <person name="Wiebenga A."/>
            <person name="De vries R.P."/>
            <person name="Grigoriev I.V."/>
            <person name="Mortensen U.H."/>
            <person name="Andersen M.R."/>
            <person name="Baker S.E."/>
        </authorList>
    </citation>
    <scope>NUCLEOTIDE SEQUENCE [LARGE SCALE GENOMIC DNA]</scope>
    <source>
        <strain evidence="2 3">CBS 121057</strain>
    </source>
</reference>
<dbReference type="Proteomes" id="UP000248423">
    <property type="component" value="Unassembled WGS sequence"/>
</dbReference>
<evidence type="ECO:0000256" key="1">
    <source>
        <dbReference type="SAM" id="MobiDB-lite"/>
    </source>
</evidence>
<evidence type="ECO:0000313" key="2">
    <source>
        <dbReference type="EMBL" id="PYI10962.1"/>
    </source>
</evidence>
<dbReference type="AlphaFoldDB" id="A0A319EKZ5"/>
<evidence type="ECO:0000313" key="3">
    <source>
        <dbReference type="Proteomes" id="UP000248423"/>
    </source>
</evidence>
<gene>
    <name evidence="2" type="ORF">BO78DRAFT_359359</name>
</gene>
<dbReference type="EMBL" id="KZ826319">
    <property type="protein sequence ID" value="PYI10962.1"/>
    <property type="molecule type" value="Genomic_DNA"/>
</dbReference>
<feature type="region of interest" description="Disordered" evidence="1">
    <location>
        <begin position="172"/>
        <end position="195"/>
    </location>
</feature>
<dbReference type="OrthoDB" id="3800761at2759"/>
<feature type="region of interest" description="Disordered" evidence="1">
    <location>
        <begin position="129"/>
        <end position="152"/>
    </location>
</feature>
<sequence length="222" mass="25309">MYDPLESGLYIIPSDLDYFIQFELEDQRRRKTAPPTTNPKPGRIVPDAETYYLHQRNQGALSSDDRWGLYDLVYYEQKRKIKHIRRKASWSGQPVFAIWRALGILASPHIAKVPRGVVEKLEMLRELYFSDDDDDDDEGDGDGDGGGREDMLDGEKWEFEGEVEALDLDLDIGSPEYCPSPSPAVQNEGDVDSQTTESLFQWGSKLATIQEEPSMPDQGWFL</sequence>
<accession>A0A319EKZ5</accession>